<dbReference type="SMART" id="SM01332">
    <property type="entry name" value="Cyclin_C"/>
    <property type="match status" value="1"/>
</dbReference>
<evidence type="ECO:0000313" key="8">
    <source>
        <dbReference type="EMBL" id="KIM28653.1"/>
    </source>
</evidence>
<dbReference type="GO" id="GO:0044772">
    <property type="term" value="P:mitotic cell cycle phase transition"/>
    <property type="evidence" value="ECO:0007669"/>
    <property type="project" value="InterPro"/>
</dbReference>
<protein>
    <submittedName>
        <fullName evidence="8">Uncharacterized protein</fullName>
    </submittedName>
</protein>
<dbReference type="InterPro" id="IPR013763">
    <property type="entry name" value="Cyclin-like_dom"/>
</dbReference>
<dbReference type="FunFam" id="1.10.472.10:FF:000001">
    <property type="entry name" value="G2/mitotic-specific cyclin"/>
    <property type="match status" value="1"/>
</dbReference>
<feature type="region of interest" description="Disordered" evidence="5">
    <location>
        <begin position="216"/>
        <end position="293"/>
    </location>
</feature>
<dbReference type="Gene3D" id="1.10.472.10">
    <property type="entry name" value="Cyclin-like"/>
    <property type="match status" value="2"/>
</dbReference>
<evidence type="ECO:0000256" key="1">
    <source>
        <dbReference type="ARBA" id="ARBA00022618"/>
    </source>
</evidence>
<feature type="domain" description="Cyclin-like" evidence="6">
    <location>
        <begin position="479"/>
        <end position="559"/>
    </location>
</feature>
<evidence type="ECO:0000259" key="7">
    <source>
        <dbReference type="SMART" id="SM01332"/>
    </source>
</evidence>
<dbReference type="SUPFAM" id="SSF47954">
    <property type="entry name" value="Cyclin-like"/>
    <property type="match status" value="2"/>
</dbReference>
<reference evidence="9" key="2">
    <citation type="submission" date="2015-01" db="EMBL/GenBank/DDBJ databases">
        <title>Evolutionary Origins and Diversification of the Mycorrhizal Mutualists.</title>
        <authorList>
            <consortium name="DOE Joint Genome Institute"/>
            <consortium name="Mycorrhizal Genomics Consortium"/>
            <person name="Kohler A."/>
            <person name="Kuo A."/>
            <person name="Nagy L.G."/>
            <person name="Floudas D."/>
            <person name="Copeland A."/>
            <person name="Barry K.W."/>
            <person name="Cichocki N."/>
            <person name="Veneault-Fourrey C."/>
            <person name="LaButti K."/>
            <person name="Lindquist E.A."/>
            <person name="Lipzen A."/>
            <person name="Lundell T."/>
            <person name="Morin E."/>
            <person name="Murat C."/>
            <person name="Riley R."/>
            <person name="Ohm R."/>
            <person name="Sun H."/>
            <person name="Tunlid A."/>
            <person name="Henrissat B."/>
            <person name="Grigoriev I.V."/>
            <person name="Hibbett D.S."/>
            <person name="Martin F."/>
        </authorList>
    </citation>
    <scope>NUCLEOTIDE SEQUENCE [LARGE SCALE GENOMIC DNA]</scope>
    <source>
        <strain evidence="9">MAFF 305830</strain>
    </source>
</reference>
<dbReference type="GO" id="GO:0016538">
    <property type="term" value="F:cyclin-dependent protein serine/threonine kinase regulator activity"/>
    <property type="evidence" value="ECO:0007669"/>
    <property type="project" value="InterPro"/>
</dbReference>
<feature type="region of interest" description="Disordered" evidence="5">
    <location>
        <begin position="99"/>
        <end position="130"/>
    </location>
</feature>
<dbReference type="Pfam" id="PF00134">
    <property type="entry name" value="Cyclin_N"/>
    <property type="match status" value="1"/>
</dbReference>
<dbReference type="OrthoDB" id="5590282at2759"/>
<organism evidence="8 9">
    <name type="scientific">Serendipita vermifera MAFF 305830</name>
    <dbReference type="NCBI Taxonomy" id="933852"/>
    <lineage>
        <taxon>Eukaryota</taxon>
        <taxon>Fungi</taxon>
        <taxon>Dikarya</taxon>
        <taxon>Basidiomycota</taxon>
        <taxon>Agaricomycotina</taxon>
        <taxon>Agaricomycetes</taxon>
        <taxon>Sebacinales</taxon>
        <taxon>Serendipitaceae</taxon>
        <taxon>Serendipita</taxon>
    </lineage>
</organism>
<accession>A0A0C2WR68</accession>
<reference evidence="8 9" key="1">
    <citation type="submission" date="2014-04" db="EMBL/GenBank/DDBJ databases">
        <authorList>
            <consortium name="DOE Joint Genome Institute"/>
            <person name="Kuo A."/>
            <person name="Zuccaro A."/>
            <person name="Kohler A."/>
            <person name="Nagy L.G."/>
            <person name="Floudas D."/>
            <person name="Copeland A."/>
            <person name="Barry K.W."/>
            <person name="Cichocki N."/>
            <person name="Veneault-Fourrey C."/>
            <person name="LaButti K."/>
            <person name="Lindquist E.A."/>
            <person name="Lipzen A."/>
            <person name="Lundell T."/>
            <person name="Morin E."/>
            <person name="Murat C."/>
            <person name="Sun H."/>
            <person name="Tunlid A."/>
            <person name="Henrissat B."/>
            <person name="Grigoriev I.V."/>
            <person name="Hibbett D.S."/>
            <person name="Martin F."/>
            <person name="Nordberg H.P."/>
            <person name="Cantor M.N."/>
            <person name="Hua S.X."/>
        </authorList>
    </citation>
    <scope>NUCLEOTIDE SEQUENCE [LARGE SCALE GENOMIC DNA]</scope>
    <source>
        <strain evidence="8 9">MAFF 305830</strain>
    </source>
</reference>
<dbReference type="InterPro" id="IPR004367">
    <property type="entry name" value="Cyclin_C-dom"/>
</dbReference>
<evidence type="ECO:0000256" key="4">
    <source>
        <dbReference type="RuleBase" id="RU000383"/>
    </source>
</evidence>
<dbReference type="GO" id="GO:0051301">
    <property type="term" value="P:cell division"/>
    <property type="evidence" value="ECO:0007669"/>
    <property type="project" value="UniProtKB-KW"/>
</dbReference>
<gene>
    <name evidence="8" type="ORF">M408DRAFT_329402</name>
</gene>
<dbReference type="HOGENOM" id="CLU_020695_10_6_1"/>
<dbReference type="PANTHER" id="PTHR10177">
    <property type="entry name" value="CYCLINS"/>
    <property type="match status" value="1"/>
</dbReference>
<dbReference type="Pfam" id="PF02984">
    <property type="entry name" value="Cyclin_C"/>
    <property type="match status" value="1"/>
</dbReference>
<sequence length="604" mass="66834">MAHQTASSRLHARPKPTKFKVATDENAVGLANTRSKSSNVPSSRLNIDKGKIAITSGARNAAPASRPALGEIKNVRKKVPLGKEKASLASKAAAALAAKESVPQTGLKRRRSPSLNAATARPERIPNHPTASIITSTSATATVTTKTTVSATTTTAVSKSGTSLASSTVAAATTDSDAATAPRRLGRMLQAINARRQSQAIIPSSTASVHTASKIPFPSEVPSSVSVLPSSRPASPAPTSELPADEGDETDVANPVTETEAEEESKPAKETPRPVEVAAEEEEVAEEQTPRRRPESLFELMTDGDWLYAPLEKRLEYQREIERVASTFQDEAELDDPTMVAEYADEIFEYMSKLEEEAMPMPNYMAGQQEITWEMRSTLIDWLLQVHLRYHMLPETLWIAINIIDRFLSKRVVSVVKLQLVGVTAMFVAAKYEEILAPSVDEYVKMTEGGYKKEEILKGEKIVLQTIDFKISSYCSPYSWVRRISKADDYNLQTRTLCKFLMEMTLLDHRFLRAKPSMIAAIGMYSARKMLGLDWDDAFIFYSGKVEEELVAGHQFIVEALAQPEFTKQYIYKKYTSKRFLKASIYACEWAAAHWQAGQEEAKR</sequence>
<dbReference type="InterPro" id="IPR048258">
    <property type="entry name" value="Cyclins_cyclin-box"/>
</dbReference>
<keyword evidence="3" id="KW-0131">Cell cycle</keyword>
<feature type="compositionally biased region" description="Low complexity" evidence="5">
    <location>
        <begin position="216"/>
        <end position="240"/>
    </location>
</feature>
<keyword evidence="9" id="KW-1185">Reference proteome</keyword>
<proteinExistence type="inferred from homology"/>
<feature type="compositionally biased region" description="Polar residues" evidence="5">
    <location>
        <begin position="32"/>
        <end position="44"/>
    </location>
</feature>
<feature type="domain" description="Cyclin C-terminal" evidence="7">
    <location>
        <begin position="475"/>
        <end position="589"/>
    </location>
</feature>
<evidence type="ECO:0000313" key="9">
    <source>
        <dbReference type="Proteomes" id="UP000054097"/>
    </source>
</evidence>
<name>A0A0C2WR68_SERVB</name>
<keyword evidence="1" id="KW-0132">Cell division</keyword>
<dbReference type="InterPro" id="IPR006671">
    <property type="entry name" value="Cyclin_N"/>
</dbReference>
<evidence type="ECO:0000256" key="5">
    <source>
        <dbReference type="SAM" id="MobiDB-lite"/>
    </source>
</evidence>
<dbReference type="PROSITE" id="PS00292">
    <property type="entry name" value="CYCLINS"/>
    <property type="match status" value="1"/>
</dbReference>
<dbReference type="CDD" id="cd20512">
    <property type="entry name" value="CYCLIN_CLBs_yeast_rpt2"/>
    <property type="match status" value="1"/>
</dbReference>
<dbReference type="Proteomes" id="UP000054097">
    <property type="component" value="Unassembled WGS sequence"/>
</dbReference>
<keyword evidence="2 4" id="KW-0195">Cyclin</keyword>
<dbReference type="InterPro" id="IPR039361">
    <property type="entry name" value="Cyclin"/>
</dbReference>
<evidence type="ECO:0000259" key="6">
    <source>
        <dbReference type="SMART" id="SM00385"/>
    </source>
</evidence>
<feature type="domain" description="Cyclin-like" evidence="6">
    <location>
        <begin position="381"/>
        <end position="465"/>
    </location>
</feature>
<dbReference type="SMART" id="SM00385">
    <property type="entry name" value="CYCLIN"/>
    <property type="match status" value="2"/>
</dbReference>
<dbReference type="AlphaFoldDB" id="A0A0C2WR68"/>
<dbReference type="InterPro" id="IPR036915">
    <property type="entry name" value="Cyclin-like_sf"/>
</dbReference>
<evidence type="ECO:0000256" key="3">
    <source>
        <dbReference type="ARBA" id="ARBA00023306"/>
    </source>
</evidence>
<feature type="compositionally biased region" description="Basic and acidic residues" evidence="5">
    <location>
        <begin position="264"/>
        <end position="273"/>
    </location>
</feature>
<evidence type="ECO:0000256" key="2">
    <source>
        <dbReference type="ARBA" id="ARBA00023127"/>
    </source>
</evidence>
<comment type="similarity">
    <text evidence="4">Belongs to the cyclin family.</text>
</comment>
<feature type="region of interest" description="Disordered" evidence="5">
    <location>
        <begin position="1"/>
        <end position="44"/>
    </location>
</feature>
<dbReference type="EMBL" id="KN824292">
    <property type="protein sequence ID" value="KIM28653.1"/>
    <property type="molecule type" value="Genomic_DNA"/>
</dbReference>
<dbReference type="STRING" id="933852.A0A0C2WR68"/>